<evidence type="ECO:0000313" key="3">
    <source>
        <dbReference type="Proteomes" id="UP001428817"/>
    </source>
</evidence>
<dbReference type="Proteomes" id="UP001428817">
    <property type="component" value="Unassembled WGS sequence"/>
</dbReference>
<feature type="region of interest" description="Disordered" evidence="1">
    <location>
        <begin position="12"/>
        <end position="32"/>
    </location>
</feature>
<evidence type="ECO:0000256" key="1">
    <source>
        <dbReference type="SAM" id="MobiDB-lite"/>
    </source>
</evidence>
<keyword evidence="3" id="KW-1185">Reference proteome</keyword>
<proteinExistence type="predicted"/>
<gene>
    <name evidence="2" type="ORF">GCM10023321_32210</name>
</gene>
<accession>A0ABP9Q5I1</accession>
<evidence type="ECO:0000313" key="2">
    <source>
        <dbReference type="EMBL" id="GAA5156458.1"/>
    </source>
</evidence>
<dbReference type="EMBL" id="BAABJP010000014">
    <property type="protein sequence ID" value="GAA5156458.1"/>
    <property type="molecule type" value="Genomic_DNA"/>
</dbReference>
<name>A0ABP9Q5I1_9PSEU</name>
<sequence length="52" mass="5518">MNVAAIHNIAAPSNIFPNDSDPAADSHPRRSIDTTAHVRRVSAVVVAIELLS</sequence>
<dbReference type="RefSeq" id="WP_185065992.1">
    <property type="nucleotide sequence ID" value="NZ_BAABJP010000014.1"/>
</dbReference>
<protein>
    <submittedName>
        <fullName evidence="2">Uncharacterized protein</fullName>
    </submittedName>
</protein>
<organism evidence="2 3">
    <name type="scientific">Pseudonocardia eucalypti</name>
    <dbReference type="NCBI Taxonomy" id="648755"/>
    <lineage>
        <taxon>Bacteria</taxon>
        <taxon>Bacillati</taxon>
        <taxon>Actinomycetota</taxon>
        <taxon>Actinomycetes</taxon>
        <taxon>Pseudonocardiales</taxon>
        <taxon>Pseudonocardiaceae</taxon>
        <taxon>Pseudonocardia</taxon>
    </lineage>
</organism>
<comment type="caution">
    <text evidence="2">The sequence shown here is derived from an EMBL/GenBank/DDBJ whole genome shotgun (WGS) entry which is preliminary data.</text>
</comment>
<reference evidence="3" key="1">
    <citation type="journal article" date="2019" name="Int. J. Syst. Evol. Microbiol.">
        <title>The Global Catalogue of Microorganisms (GCM) 10K type strain sequencing project: providing services to taxonomists for standard genome sequencing and annotation.</title>
        <authorList>
            <consortium name="The Broad Institute Genomics Platform"/>
            <consortium name="The Broad Institute Genome Sequencing Center for Infectious Disease"/>
            <person name="Wu L."/>
            <person name="Ma J."/>
        </authorList>
    </citation>
    <scope>NUCLEOTIDE SEQUENCE [LARGE SCALE GENOMIC DNA]</scope>
    <source>
        <strain evidence="3">JCM 18303</strain>
    </source>
</reference>